<dbReference type="KEGG" id="mcw:A8L33_08970"/>
<reference evidence="2" key="1">
    <citation type="submission" date="2015-04" db="EMBL/GenBank/DDBJ databases">
        <title>Complete genome sequence of Microbacterium chocolatum SIT 101, a bacterium enantioselectively hydrolyzing mesomeric diesters.</title>
        <authorList>
            <person name="Li X."/>
            <person name="Xu Y."/>
        </authorList>
    </citation>
    <scope>NUCLEOTIDE SEQUENCE [LARGE SCALE GENOMIC DNA]</scope>
    <source>
        <strain evidence="2">SIT 101</strain>
    </source>
</reference>
<evidence type="ECO:0000313" key="2">
    <source>
        <dbReference type="EMBL" id="KOS11243.1"/>
    </source>
</evidence>
<evidence type="ECO:0000313" key="3">
    <source>
        <dbReference type="Proteomes" id="UP000037737"/>
    </source>
</evidence>
<protein>
    <submittedName>
        <fullName evidence="2">Multidrug transporter</fullName>
    </submittedName>
</protein>
<comment type="caution">
    <text evidence="2">The sequence shown here is derived from an EMBL/GenBank/DDBJ whole genome shotgun (WGS) entry which is preliminary data.</text>
</comment>
<gene>
    <name evidence="2" type="ORF">XI38_05065</name>
</gene>
<keyword evidence="3" id="KW-1185">Reference proteome</keyword>
<proteinExistence type="predicted"/>
<name>A0A0M9VLK2_9MICO</name>
<feature type="compositionally biased region" description="Basic and acidic residues" evidence="1">
    <location>
        <begin position="1"/>
        <end position="18"/>
    </location>
</feature>
<accession>A0A0M9VLK2</accession>
<dbReference type="AlphaFoldDB" id="A0A0M9VLK2"/>
<feature type="compositionally biased region" description="Basic and acidic residues" evidence="1">
    <location>
        <begin position="30"/>
        <end position="47"/>
    </location>
</feature>
<dbReference type="Proteomes" id="UP000037737">
    <property type="component" value="Unassembled WGS sequence"/>
</dbReference>
<organism evidence="2 3">
    <name type="scientific">Microbacterium aurantiacum</name>
    <dbReference type="NCBI Taxonomy" id="162393"/>
    <lineage>
        <taxon>Bacteria</taxon>
        <taxon>Bacillati</taxon>
        <taxon>Actinomycetota</taxon>
        <taxon>Actinomycetes</taxon>
        <taxon>Micrococcales</taxon>
        <taxon>Microbacteriaceae</taxon>
        <taxon>Microbacterium</taxon>
    </lineage>
</organism>
<feature type="region of interest" description="Disordered" evidence="1">
    <location>
        <begin position="1"/>
        <end position="71"/>
    </location>
</feature>
<dbReference type="EMBL" id="LAVO01000005">
    <property type="protein sequence ID" value="KOS11243.1"/>
    <property type="molecule type" value="Genomic_DNA"/>
</dbReference>
<dbReference type="OrthoDB" id="5120364at2"/>
<evidence type="ECO:0000256" key="1">
    <source>
        <dbReference type="SAM" id="MobiDB-lite"/>
    </source>
</evidence>
<sequence>MDTSPEKDAQRATDRHDQLTTAPAATEEDAAPRIRVTEHDGIRRIDIDPDAAVRPGVGQTGADAGESGSSR</sequence>
<dbReference type="PATRIC" id="fig|84292.3.peg.1046"/>